<accession>A0AAD1BKA4</accession>
<gene>
    <name evidence="2" type="ORF">PI172_2125</name>
</gene>
<evidence type="ECO:0000256" key="1">
    <source>
        <dbReference type="SAM" id="Phobius"/>
    </source>
</evidence>
<keyword evidence="1" id="KW-0472">Membrane</keyword>
<protein>
    <submittedName>
        <fullName evidence="2">Uncharacterized protein</fullName>
    </submittedName>
</protein>
<feature type="transmembrane region" description="Helical" evidence="1">
    <location>
        <begin position="30"/>
        <end position="48"/>
    </location>
</feature>
<organism evidence="2 3">
    <name type="scientific">Prevotella intermedia</name>
    <dbReference type="NCBI Taxonomy" id="28131"/>
    <lineage>
        <taxon>Bacteria</taxon>
        <taxon>Pseudomonadati</taxon>
        <taxon>Bacteroidota</taxon>
        <taxon>Bacteroidia</taxon>
        <taxon>Bacteroidales</taxon>
        <taxon>Prevotellaceae</taxon>
        <taxon>Prevotella</taxon>
    </lineage>
</organism>
<sequence length="54" mass="6629">MAMQEIRRRKPMIWVEAWLIAFLAPKEKKVYILFLFFLEFLETLLHTFKTTLLL</sequence>
<reference evidence="2 3" key="1">
    <citation type="submission" date="2015-07" db="EMBL/GenBank/DDBJ databases">
        <title>Complete genome sequence of Prevotella intermedia strain 17-2.</title>
        <authorList>
            <person name="Nambu T."/>
        </authorList>
    </citation>
    <scope>NUCLEOTIDE SEQUENCE [LARGE SCALE GENOMIC DNA]</scope>
    <source>
        <strain evidence="2 3">17-2</strain>
    </source>
</reference>
<proteinExistence type="predicted"/>
<name>A0AAD1BKA4_PREIN</name>
<keyword evidence="1" id="KW-0812">Transmembrane</keyword>
<dbReference type="Proteomes" id="UP000067008">
    <property type="component" value="Chromosome 1"/>
</dbReference>
<dbReference type="AlphaFoldDB" id="A0AAD1BKA4"/>
<evidence type="ECO:0000313" key="2">
    <source>
        <dbReference type="EMBL" id="BAR96853.1"/>
    </source>
</evidence>
<dbReference type="EMBL" id="AP014926">
    <property type="protein sequence ID" value="BAR96853.1"/>
    <property type="molecule type" value="Genomic_DNA"/>
</dbReference>
<keyword evidence="1" id="KW-1133">Transmembrane helix</keyword>
<evidence type="ECO:0000313" key="3">
    <source>
        <dbReference type="Proteomes" id="UP000067008"/>
    </source>
</evidence>